<comment type="caution">
    <text evidence="4">The sequence shown here is derived from an EMBL/GenBank/DDBJ whole genome shotgun (WGS) entry which is preliminary data.</text>
</comment>
<dbReference type="PROSITE" id="PS50181">
    <property type="entry name" value="FBOX"/>
    <property type="match status" value="1"/>
</dbReference>
<evidence type="ECO:0000259" key="3">
    <source>
        <dbReference type="PROSITE" id="PS50181"/>
    </source>
</evidence>
<gene>
    <name evidence="4" type="ORF">RJ640_004966</name>
</gene>
<proteinExistence type="inferred from homology"/>
<evidence type="ECO:0000256" key="2">
    <source>
        <dbReference type="SAM" id="MobiDB-lite"/>
    </source>
</evidence>
<dbReference type="SMART" id="SM00268">
    <property type="entry name" value="ACTIN"/>
    <property type="match status" value="1"/>
</dbReference>
<dbReference type="Pfam" id="PF12937">
    <property type="entry name" value="F-box-like"/>
    <property type="match status" value="1"/>
</dbReference>
<accession>A0AA88QWH6</accession>
<feature type="domain" description="F-box" evidence="3">
    <location>
        <begin position="38"/>
        <end position="84"/>
    </location>
</feature>
<feature type="compositionally biased region" description="Low complexity" evidence="2">
    <location>
        <begin position="10"/>
        <end position="27"/>
    </location>
</feature>
<dbReference type="Pfam" id="PF00022">
    <property type="entry name" value="Actin"/>
    <property type="match status" value="1"/>
</dbReference>
<evidence type="ECO:0000256" key="1">
    <source>
        <dbReference type="RuleBase" id="RU000487"/>
    </source>
</evidence>
<reference evidence="4" key="1">
    <citation type="submission" date="2022-12" db="EMBL/GenBank/DDBJ databases">
        <title>Draft genome assemblies for two species of Escallonia (Escalloniales).</title>
        <authorList>
            <person name="Chanderbali A."/>
            <person name="Dervinis C."/>
            <person name="Anghel I."/>
            <person name="Soltis D."/>
            <person name="Soltis P."/>
            <person name="Zapata F."/>
        </authorList>
    </citation>
    <scope>NUCLEOTIDE SEQUENCE</scope>
    <source>
        <strain evidence="4">UCBG92.1500</strain>
        <tissue evidence="4">Leaf</tissue>
    </source>
</reference>
<dbReference type="SUPFAM" id="SSF53067">
    <property type="entry name" value="Actin-like ATPase domain"/>
    <property type="match status" value="2"/>
</dbReference>
<dbReference type="EMBL" id="JAVXUO010002540">
    <property type="protein sequence ID" value="KAK2971946.1"/>
    <property type="molecule type" value="Genomic_DNA"/>
</dbReference>
<protein>
    <recommendedName>
        <fullName evidence="3">F-box domain-containing protein</fullName>
    </recommendedName>
</protein>
<dbReference type="AlphaFoldDB" id="A0AA88QWH6"/>
<feature type="region of interest" description="Disordered" evidence="2">
    <location>
        <begin position="10"/>
        <end position="30"/>
    </location>
</feature>
<comment type="similarity">
    <text evidence="1">Belongs to the actin family.</text>
</comment>
<dbReference type="SUPFAM" id="SSF81383">
    <property type="entry name" value="F-box domain"/>
    <property type="match status" value="1"/>
</dbReference>
<name>A0AA88QWH6_9ASTE</name>
<dbReference type="CDD" id="cd13396">
    <property type="entry name" value="ASKHA_NBD_AtArp8-like"/>
    <property type="match status" value="1"/>
</dbReference>
<dbReference type="InterPro" id="IPR001810">
    <property type="entry name" value="F-box_dom"/>
</dbReference>
<dbReference type="Gene3D" id="1.20.1280.50">
    <property type="match status" value="1"/>
</dbReference>
<dbReference type="SMART" id="SM00256">
    <property type="entry name" value="FBOX"/>
    <property type="match status" value="1"/>
</dbReference>
<dbReference type="InterPro" id="IPR036047">
    <property type="entry name" value="F-box-like_dom_sf"/>
</dbReference>
<dbReference type="InterPro" id="IPR004000">
    <property type="entry name" value="Actin"/>
</dbReference>
<evidence type="ECO:0000313" key="5">
    <source>
        <dbReference type="Proteomes" id="UP001187471"/>
    </source>
</evidence>
<dbReference type="Gene3D" id="3.90.640.10">
    <property type="entry name" value="Actin, Chain A, domain 4"/>
    <property type="match status" value="1"/>
</dbReference>
<dbReference type="Proteomes" id="UP001187471">
    <property type="component" value="Unassembled WGS sequence"/>
</dbReference>
<dbReference type="PANTHER" id="PTHR11937">
    <property type="entry name" value="ACTIN"/>
    <property type="match status" value="1"/>
</dbReference>
<dbReference type="InterPro" id="IPR043129">
    <property type="entry name" value="ATPase_NBD"/>
</dbReference>
<organism evidence="4 5">
    <name type="scientific">Escallonia rubra</name>
    <dbReference type="NCBI Taxonomy" id="112253"/>
    <lineage>
        <taxon>Eukaryota</taxon>
        <taxon>Viridiplantae</taxon>
        <taxon>Streptophyta</taxon>
        <taxon>Embryophyta</taxon>
        <taxon>Tracheophyta</taxon>
        <taxon>Spermatophyta</taxon>
        <taxon>Magnoliopsida</taxon>
        <taxon>eudicotyledons</taxon>
        <taxon>Gunneridae</taxon>
        <taxon>Pentapetalae</taxon>
        <taxon>asterids</taxon>
        <taxon>campanulids</taxon>
        <taxon>Escalloniales</taxon>
        <taxon>Escalloniaceae</taxon>
        <taxon>Escallonia</taxon>
    </lineage>
</organism>
<keyword evidence="5" id="KW-1185">Reference proteome</keyword>
<dbReference type="Gene3D" id="3.30.420.40">
    <property type="match status" value="2"/>
</dbReference>
<evidence type="ECO:0000313" key="4">
    <source>
        <dbReference type="EMBL" id="KAK2971946.1"/>
    </source>
</evidence>
<dbReference type="CDD" id="cd22156">
    <property type="entry name" value="F-box_AtARP8-like"/>
    <property type="match status" value="1"/>
</dbReference>
<sequence length="469" mass="52184">MAALLKKVWGSVSSRSGSGRPGSSASSDPFQQAIPASTGPFDRVPLDLFIQILKILGPKEAAKLATVCKYWKFIVADNRLWIYFLQHQQESWDSIFFAETSLRSGYPPQTFPTEMHELSFKHIYGQRAQVPGAVIIDGGSGYCKFGWSKYASPSARSATFLEFGNIESPMYSKLRHFFTTIYSRMQVKPSSHPIIVSVPICQYDDTESAKAARRQLREAIYSTLFSLNVPAVCAINQATLALFAARRTSGIVVNIGFHQTSIVPILHGKVMRKVGVEVVGMGALKLTGFLREKMQQKNVHFDSLYTVRALKENLCYVALDYEAELSKDTEASYKNAGEGWFTLSKERFQTGEILFQPRMAGVRTMGLHQAVALCMDHCLDAELACDDGWFKTVVLAGGTACLPGVAERLEKELRELLPPSMSKGIRVLPPPFGADSAWFGAKLVSNLSTFHGSWCMTKKQFRSRRSLIW</sequence>